<dbReference type="CDD" id="cd02440">
    <property type="entry name" value="AdoMet_MTases"/>
    <property type="match status" value="1"/>
</dbReference>
<evidence type="ECO:0000259" key="1">
    <source>
        <dbReference type="Pfam" id="PF08242"/>
    </source>
</evidence>
<evidence type="ECO:0000313" key="2">
    <source>
        <dbReference type="EMBL" id="KKM75884.1"/>
    </source>
</evidence>
<proteinExistence type="predicted"/>
<dbReference type="SUPFAM" id="SSF53335">
    <property type="entry name" value="S-adenosyl-L-methionine-dependent methyltransferases"/>
    <property type="match status" value="1"/>
</dbReference>
<dbReference type="InterPro" id="IPR029063">
    <property type="entry name" value="SAM-dependent_MTases_sf"/>
</dbReference>
<dbReference type="InterPro" id="IPR013217">
    <property type="entry name" value="Methyltransf_12"/>
</dbReference>
<gene>
    <name evidence="2" type="ORF">LCGC14_1385780</name>
</gene>
<protein>
    <recommendedName>
        <fullName evidence="1">Methyltransferase type 12 domain-containing protein</fullName>
    </recommendedName>
</protein>
<reference evidence="2" key="1">
    <citation type="journal article" date="2015" name="Nature">
        <title>Complex archaea that bridge the gap between prokaryotes and eukaryotes.</title>
        <authorList>
            <person name="Spang A."/>
            <person name="Saw J.H."/>
            <person name="Jorgensen S.L."/>
            <person name="Zaremba-Niedzwiedzka K."/>
            <person name="Martijn J."/>
            <person name="Lind A.E."/>
            <person name="van Eijk R."/>
            <person name="Schleper C."/>
            <person name="Guy L."/>
            <person name="Ettema T.J."/>
        </authorList>
    </citation>
    <scope>NUCLEOTIDE SEQUENCE</scope>
</reference>
<dbReference type="AlphaFoldDB" id="A0A0F9K1H0"/>
<accession>A0A0F9K1H0</accession>
<organism evidence="2">
    <name type="scientific">marine sediment metagenome</name>
    <dbReference type="NCBI Taxonomy" id="412755"/>
    <lineage>
        <taxon>unclassified sequences</taxon>
        <taxon>metagenomes</taxon>
        <taxon>ecological metagenomes</taxon>
    </lineage>
</organism>
<comment type="caution">
    <text evidence="2">The sequence shown here is derived from an EMBL/GenBank/DDBJ whole genome shotgun (WGS) entry which is preliminary data.</text>
</comment>
<dbReference type="Pfam" id="PF08242">
    <property type="entry name" value="Methyltransf_12"/>
    <property type="match status" value="1"/>
</dbReference>
<dbReference type="EMBL" id="LAZR01008899">
    <property type="protein sequence ID" value="KKM75884.1"/>
    <property type="molecule type" value="Genomic_DNA"/>
</dbReference>
<sequence>MWRKITKAWRDPIGVVKRRISPHWQLYKYRAPDGYQHTLYWTDRLGKYGFDLRGVGFYDLSHEENREIYGRAKRTFIDLCCEQEITFKNVSIVDIGCGTGFYARTFFENGGTEYLGIDVTDILFPRLRQEFPQFEFRKLDISTHELAGRFDLIIMIDVTQHITNDDKFHFAMQNVKLSLTRNGVFIVTSWLADKIPCSFYEVGRPMIAYKREFPGYAFRDPIPFRDKFIFTIRQK</sequence>
<name>A0A0F9K1H0_9ZZZZ</name>
<dbReference type="Gene3D" id="3.40.50.150">
    <property type="entry name" value="Vaccinia Virus protein VP39"/>
    <property type="match status" value="1"/>
</dbReference>
<feature type="domain" description="Methyltransferase type 12" evidence="1">
    <location>
        <begin position="93"/>
        <end position="185"/>
    </location>
</feature>